<evidence type="ECO:0000313" key="2">
    <source>
        <dbReference type="Proteomes" id="UP000266183"/>
    </source>
</evidence>
<gene>
    <name evidence="1" type="ORF">D4L85_33895</name>
</gene>
<dbReference type="AlphaFoldDB" id="A0A385STV2"/>
<keyword evidence="2" id="KW-1185">Reference proteome</keyword>
<dbReference type="InterPro" id="IPR023614">
    <property type="entry name" value="Porin_dom_sf"/>
</dbReference>
<proteinExistence type="predicted"/>
<evidence type="ECO:0000313" key="1">
    <source>
        <dbReference type="EMBL" id="AYB35273.1"/>
    </source>
</evidence>
<dbReference type="Gene3D" id="2.40.160.10">
    <property type="entry name" value="Porin"/>
    <property type="match status" value="1"/>
</dbReference>
<reference evidence="2" key="1">
    <citation type="submission" date="2018-09" db="EMBL/GenBank/DDBJ databases">
        <title>Chryseolinea sp. KIS68-18 isolated from soil.</title>
        <authorList>
            <person name="Weon H.-Y."/>
            <person name="Kwon S.-W."/>
            <person name="Lee S.A."/>
        </authorList>
    </citation>
    <scope>NUCLEOTIDE SEQUENCE [LARGE SCALE GENOMIC DNA]</scope>
    <source>
        <strain evidence="2">KIS68-18</strain>
    </source>
</reference>
<name>A0A385STV2_9BACT</name>
<sequence length="437" mass="49559">MKYLLPKELRSLQPAGVTVVMLLMLPWNSFGQQKDYIPDGTQGELLEVIDSSKVPVKWKDKRWRLFPGKFSSLKFGGGFLYDFAGFVQNAEGKAQTDSLGTELKNTFAVRDFRITASGKFRTKRTLSWKAGFLYDDDARSWYVRETGLMIGVPELWGSIFVGRTKEGFSMNKVMVGYAGWTMERQMALDVIPILADGVKWLAYLPKQRLWWNAGIYTDWLSEGQSFSTYKWQTVGRFGWLPLYSPEDNVVFHVGVSYRYGRTKDGQIRVRSRPEADPAPQFIDTGKFPADHSNQIGGEAYFRSGPFMVGSEIYMHRFNSPETGNPVFVGGDVMVSYFLTGESRPYNTATGIFGFVAVNKSVFKGGPGAWEVLVRYSSLDLNGGTLQGGKFWRITPMVNWYLSKDVRLELAYGYGVLDRFNLRGVTQFFQARIQLTLL</sequence>
<dbReference type="EMBL" id="CP032382">
    <property type="protein sequence ID" value="AYB35273.1"/>
    <property type="molecule type" value="Genomic_DNA"/>
</dbReference>
<dbReference type="Pfam" id="PF07396">
    <property type="entry name" value="Porin_O_P"/>
    <property type="match status" value="1"/>
</dbReference>
<dbReference type="OrthoDB" id="9807854at2"/>
<protein>
    <submittedName>
        <fullName evidence="1">Porin</fullName>
    </submittedName>
</protein>
<accession>A0A385STV2</accession>
<dbReference type="Proteomes" id="UP000266183">
    <property type="component" value="Chromosome"/>
</dbReference>
<organism evidence="1 2">
    <name type="scientific">Chryseolinea soli</name>
    <dbReference type="NCBI Taxonomy" id="2321403"/>
    <lineage>
        <taxon>Bacteria</taxon>
        <taxon>Pseudomonadati</taxon>
        <taxon>Bacteroidota</taxon>
        <taxon>Cytophagia</taxon>
        <taxon>Cytophagales</taxon>
        <taxon>Fulvivirgaceae</taxon>
        <taxon>Chryseolinea</taxon>
    </lineage>
</organism>
<dbReference type="KEGG" id="chk:D4L85_33895"/>
<dbReference type="SUPFAM" id="SSF56935">
    <property type="entry name" value="Porins"/>
    <property type="match status" value="1"/>
</dbReference>
<dbReference type="RefSeq" id="WP_119758523.1">
    <property type="nucleotide sequence ID" value="NZ_CP032382.1"/>
</dbReference>
<dbReference type="InterPro" id="IPR010870">
    <property type="entry name" value="Porin_O/P"/>
</dbReference>